<feature type="region of interest" description="Disordered" evidence="1">
    <location>
        <begin position="78"/>
        <end position="116"/>
    </location>
</feature>
<evidence type="ECO:0000256" key="1">
    <source>
        <dbReference type="SAM" id="MobiDB-lite"/>
    </source>
</evidence>
<evidence type="ECO:0000313" key="3">
    <source>
        <dbReference type="Proteomes" id="UP001172673"/>
    </source>
</evidence>
<keyword evidence="3" id="KW-1185">Reference proteome</keyword>
<proteinExistence type="predicted"/>
<gene>
    <name evidence="2" type="ORF">H2200_004837</name>
</gene>
<evidence type="ECO:0008006" key="4">
    <source>
        <dbReference type="Google" id="ProtNLM"/>
    </source>
</evidence>
<reference evidence="2" key="1">
    <citation type="submission" date="2022-10" db="EMBL/GenBank/DDBJ databases">
        <title>Culturing micro-colonial fungi from biological soil crusts in the Mojave desert and describing Neophaeococcomyces mojavensis, and introducing the new genera and species Taxawa tesnikishii.</title>
        <authorList>
            <person name="Kurbessoian T."/>
            <person name="Stajich J.E."/>
        </authorList>
    </citation>
    <scope>NUCLEOTIDE SEQUENCE</scope>
    <source>
        <strain evidence="2">TK_41</strain>
    </source>
</reference>
<accession>A0AA38XDU4</accession>
<protein>
    <recommendedName>
        <fullName evidence="4">NADH dehydrogenase [ubiquinone] 1 beta subcomplex subunit 9</fullName>
    </recommendedName>
</protein>
<feature type="compositionally biased region" description="Acidic residues" evidence="1">
    <location>
        <begin position="51"/>
        <end position="60"/>
    </location>
</feature>
<sequence>MASVSPHVKAVRSRLIGRFNETFGADKQSTYDLSSTQTETSPITDSKEYAEGDTYDEDIADGPSSQILFNETEKLLEKWKHPDPYRPPTAPGGSKYERNVPAPDLPPPSKEFVKRL</sequence>
<organism evidence="2 3">
    <name type="scientific">Cladophialophora chaetospira</name>
    <dbReference type="NCBI Taxonomy" id="386627"/>
    <lineage>
        <taxon>Eukaryota</taxon>
        <taxon>Fungi</taxon>
        <taxon>Dikarya</taxon>
        <taxon>Ascomycota</taxon>
        <taxon>Pezizomycotina</taxon>
        <taxon>Eurotiomycetes</taxon>
        <taxon>Chaetothyriomycetidae</taxon>
        <taxon>Chaetothyriales</taxon>
        <taxon>Herpotrichiellaceae</taxon>
        <taxon>Cladophialophora</taxon>
    </lineage>
</organism>
<comment type="caution">
    <text evidence="2">The sequence shown here is derived from an EMBL/GenBank/DDBJ whole genome shotgun (WGS) entry which is preliminary data.</text>
</comment>
<dbReference type="Proteomes" id="UP001172673">
    <property type="component" value="Unassembled WGS sequence"/>
</dbReference>
<dbReference type="AlphaFoldDB" id="A0AA38XDU4"/>
<name>A0AA38XDU4_9EURO</name>
<evidence type="ECO:0000313" key="2">
    <source>
        <dbReference type="EMBL" id="KAJ9611653.1"/>
    </source>
</evidence>
<feature type="compositionally biased region" description="Polar residues" evidence="1">
    <location>
        <begin position="27"/>
        <end position="44"/>
    </location>
</feature>
<feature type="region of interest" description="Disordered" evidence="1">
    <location>
        <begin position="26"/>
        <end position="64"/>
    </location>
</feature>
<dbReference type="EMBL" id="JAPDRK010000006">
    <property type="protein sequence ID" value="KAJ9611653.1"/>
    <property type="molecule type" value="Genomic_DNA"/>
</dbReference>